<evidence type="ECO:0000256" key="7">
    <source>
        <dbReference type="ARBA" id="ARBA00024799"/>
    </source>
</evidence>
<dbReference type="KEGG" id="lpil:LIP_2809"/>
<dbReference type="FunFam" id="1.10.150.380:FF:000001">
    <property type="entry name" value="Aspartyl/glutamyl-tRNA(Asn/Gln) amidotransferase subunit B"/>
    <property type="match status" value="1"/>
</dbReference>
<dbReference type="GO" id="GO:0005524">
    <property type="term" value="F:ATP binding"/>
    <property type="evidence" value="ECO:0007669"/>
    <property type="project" value="UniProtKB-KW"/>
</dbReference>
<comment type="catalytic activity">
    <reaction evidence="9 10">
        <text>L-glutamyl-tRNA(Gln) + L-glutamine + ATP + H2O = L-glutaminyl-tRNA(Gln) + L-glutamate + ADP + phosphate + H(+)</text>
        <dbReference type="Rhea" id="RHEA:17521"/>
        <dbReference type="Rhea" id="RHEA-COMP:9681"/>
        <dbReference type="Rhea" id="RHEA-COMP:9684"/>
        <dbReference type="ChEBI" id="CHEBI:15377"/>
        <dbReference type="ChEBI" id="CHEBI:15378"/>
        <dbReference type="ChEBI" id="CHEBI:29985"/>
        <dbReference type="ChEBI" id="CHEBI:30616"/>
        <dbReference type="ChEBI" id="CHEBI:43474"/>
        <dbReference type="ChEBI" id="CHEBI:58359"/>
        <dbReference type="ChEBI" id="CHEBI:78520"/>
        <dbReference type="ChEBI" id="CHEBI:78521"/>
        <dbReference type="ChEBI" id="CHEBI:456216"/>
    </reaction>
</comment>
<evidence type="ECO:0000313" key="13">
    <source>
        <dbReference type="Proteomes" id="UP000065807"/>
    </source>
</evidence>
<feature type="domain" description="Asn/Gln amidotransferase" evidence="11">
    <location>
        <begin position="327"/>
        <end position="474"/>
    </location>
</feature>
<dbReference type="AlphaFoldDB" id="A0A0K2SND0"/>
<dbReference type="STRING" id="1555112.LIP_2809"/>
<dbReference type="Gene3D" id="1.10.150.380">
    <property type="entry name" value="GatB domain, N-terminal subdomain"/>
    <property type="match status" value="1"/>
</dbReference>
<dbReference type="InterPro" id="IPR004413">
    <property type="entry name" value="GatB"/>
</dbReference>
<dbReference type="InterPro" id="IPR006075">
    <property type="entry name" value="Asn/Gln-tRNA_Trfase_suB/E_cat"/>
</dbReference>
<evidence type="ECO:0000256" key="4">
    <source>
        <dbReference type="ARBA" id="ARBA00022741"/>
    </source>
</evidence>
<dbReference type="NCBIfam" id="NF004012">
    <property type="entry name" value="PRK05477.1-2"/>
    <property type="match status" value="1"/>
</dbReference>
<comment type="function">
    <text evidence="7 10">Allows the formation of correctly charged Asn-tRNA(Asn) or Gln-tRNA(Gln) through the transamidation of misacylated Asp-tRNA(Asn) or Glu-tRNA(Gln) in organisms which lack either or both of asparaginyl-tRNA or glutaminyl-tRNA synthetases. The reaction takes place in the presence of glutamine and ATP through an activated phospho-Asp-tRNA(Asn) or phospho-Glu-tRNA(Gln).</text>
</comment>
<comment type="similarity">
    <text evidence="1 10">Belongs to the GatB/GatE family. GatB subfamily.</text>
</comment>
<dbReference type="InterPro" id="IPR003789">
    <property type="entry name" value="Asn/Gln_tRNA_amidoTrase-B-like"/>
</dbReference>
<gene>
    <name evidence="10" type="primary">gatB</name>
    <name evidence="12" type="ORF">LIP_2809</name>
</gene>
<dbReference type="InterPro" id="IPR017958">
    <property type="entry name" value="Gln-tRNA_amidoTrfase_suB_CS"/>
</dbReference>
<keyword evidence="6 10" id="KW-0648">Protein biosynthesis</keyword>
<accession>A0A0K2SND0</accession>
<dbReference type="GO" id="GO:0006412">
    <property type="term" value="P:translation"/>
    <property type="evidence" value="ECO:0007669"/>
    <property type="project" value="UniProtKB-UniRule"/>
</dbReference>
<dbReference type="Gene3D" id="1.10.10.410">
    <property type="match status" value="1"/>
</dbReference>
<dbReference type="SUPFAM" id="SSF55931">
    <property type="entry name" value="Glutamine synthetase/guanido kinase"/>
    <property type="match status" value="1"/>
</dbReference>
<evidence type="ECO:0000256" key="9">
    <source>
        <dbReference type="ARBA" id="ARBA00047913"/>
    </source>
</evidence>
<dbReference type="PANTHER" id="PTHR11659">
    <property type="entry name" value="GLUTAMYL-TRNA GLN AMIDOTRANSFERASE SUBUNIT B MITOCHONDRIAL AND PROKARYOTIC PET112-RELATED"/>
    <property type="match status" value="1"/>
</dbReference>
<name>A0A0K2SND0_LIMPI</name>
<dbReference type="InterPro" id="IPR023168">
    <property type="entry name" value="GatB_Yqey_C_2"/>
</dbReference>
<dbReference type="SMART" id="SM00845">
    <property type="entry name" value="GatB_Yqey"/>
    <property type="match status" value="1"/>
</dbReference>
<evidence type="ECO:0000259" key="11">
    <source>
        <dbReference type="SMART" id="SM00845"/>
    </source>
</evidence>
<dbReference type="PROSITE" id="PS01234">
    <property type="entry name" value="GATB"/>
    <property type="match status" value="1"/>
</dbReference>
<dbReference type="NCBIfam" id="NF004014">
    <property type="entry name" value="PRK05477.1-4"/>
    <property type="match status" value="1"/>
</dbReference>
<evidence type="ECO:0000256" key="2">
    <source>
        <dbReference type="ARBA" id="ARBA00011123"/>
    </source>
</evidence>
<evidence type="ECO:0000256" key="5">
    <source>
        <dbReference type="ARBA" id="ARBA00022840"/>
    </source>
</evidence>
<dbReference type="FunFam" id="1.10.10.410:FF:000001">
    <property type="entry name" value="Aspartyl/glutamyl-tRNA(Asn/Gln) amidotransferase subunit B"/>
    <property type="match status" value="1"/>
</dbReference>
<keyword evidence="12" id="KW-0808">Transferase</keyword>
<dbReference type="GO" id="GO:0050566">
    <property type="term" value="F:asparaginyl-tRNA synthase (glutamine-hydrolyzing) activity"/>
    <property type="evidence" value="ECO:0007669"/>
    <property type="project" value="RHEA"/>
</dbReference>
<dbReference type="GO" id="GO:0070681">
    <property type="term" value="P:glutaminyl-tRNAGln biosynthesis via transamidation"/>
    <property type="evidence" value="ECO:0007669"/>
    <property type="project" value="TreeGrafter"/>
</dbReference>
<evidence type="ECO:0000256" key="6">
    <source>
        <dbReference type="ARBA" id="ARBA00022917"/>
    </source>
</evidence>
<evidence type="ECO:0000256" key="3">
    <source>
        <dbReference type="ARBA" id="ARBA00022598"/>
    </source>
</evidence>
<dbReference type="InterPro" id="IPR017959">
    <property type="entry name" value="Asn/Gln-tRNA_amidoTrfase_suB/E"/>
</dbReference>
<proteinExistence type="inferred from homology"/>
<comment type="subunit">
    <text evidence="2 10">Heterotrimer of A, B and C subunits.</text>
</comment>
<keyword evidence="5 10" id="KW-0067">ATP-binding</keyword>
<dbReference type="NCBIfam" id="TIGR00133">
    <property type="entry name" value="gatB"/>
    <property type="match status" value="1"/>
</dbReference>
<dbReference type="InterPro" id="IPR018027">
    <property type="entry name" value="Asn/Gln_amidotransferase"/>
</dbReference>
<dbReference type="GO" id="GO:0050567">
    <property type="term" value="F:glutaminyl-tRNA synthase (glutamine-hydrolyzing) activity"/>
    <property type="evidence" value="ECO:0007669"/>
    <property type="project" value="UniProtKB-UniRule"/>
</dbReference>
<dbReference type="PANTHER" id="PTHR11659:SF0">
    <property type="entry name" value="GLUTAMYL-TRNA(GLN) AMIDOTRANSFERASE SUBUNIT B, MITOCHONDRIAL"/>
    <property type="match status" value="1"/>
</dbReference>
<dbReference type="InterPro" id="IPR014746">
    <property type="entry name" value="Gln_synth/guanido_kin_cat_dom"/>
</dbReference>
<dbReference type="EMBL" id="AP014924">
    <property type="protein sequence ID" value="BAS28638.1"/>
    <property type="molecule type" value="Genomic_DNA"/>
</dbReference>
<keyword evidence="13" id="KW-1185">Reference proteome</keyword>
<organism evidence="12 13">
    <name type="scientific">Limnochorda pilosa</name>
    <dbReference type="NCBI Taxonomy" id="1555112"/>
    <lineage>
        <taxon>Bacteria</taxon>
        <taxon>Bacillati</taxon>
        <taxon>Bacillota</taxon>
        <taxon>Limnochordia</taxon>
        <taxon>Limnochordales</taxon>
        <taxon>Limnochordaceae</taxon>
        <taxon>Limnochorda</taxon>
    </lineage>
</organism>
<protein>
    <recommendedName>
        <fullName evidence="10">Aspartyl/glutamyl-tRNA(Asn/Gln) amidotransferase subunit B</fullName>
        <shortName evidence="10">Asp/Glu-ADT subunit B</shortName>
        <ecNumber evidence="10">6.3.5.-</ecNumber>
    </recommendedName>
</protein>
<dbReference type="InterPro" id="IPR042114">
    <property type="entry name" value="GatB_C_1"/>
</dbReference>
<sequence>MVIGLEVHAELSTRSKLFCGCSTAFGAPPNTQVCPVCLGLPGVLPVLNERAVELAVKAGLALHCQIAPFSKFDRKNYFYPDLPKAYQISQYDLPLCRDGYVEIAAPEGVRRIGIVRVHLEEEAGKSVHSGESIVGSEYSNIDYNRVGIPLIEIVSQPDLRSPEEARAYLEQLRTTLRYIGVSDVRMEEGSLRCDANISLRPRGSDELGTKTEVKNMNSFRAVARALAFEARRQAELLRRGERVVQETRAWSEARQETVSMRSKEEADDYRYFPEPDLAPLVLDPGQVERWRAELPELPDARRARFVREYGLPPYDAGVLTGSRIVADFFEAVAARVGDAKLASNWVMGEVLRHAPTEGGEVEAIPVSVQGLAELLELVKRGTVSQPAAKEVLEEMVHSGRPAGEIVRERGLEQISDRGALEAVVDRVIHENPKPAADVRAGEGKAIGFLMGQVMKQTQGKANPQQVRALLEERLRP</sequence>
<comment type="catalytic activity">
    <reaction evidence="8 10">
        <text>L-aspartyl-tRNA(Asn) + L-glutamine + ATP + H2O = L-asparaginyl-tRNA(Asn) + L-glutamate + ADP + phosphate + 2 H(+)</text>
        <dbReference type="Rhea" id="RHEA:14513"/>
        <dbReference type="Rhea" id="RHEA-COMP:9674"/>
        <dbReference type="Rhea" id="RHEA-COMP:9677"/>
        <dbReference type="ChEBI" id="CHEBI:15377"/>
        <dbReference type="ChEBI" id="CHEBI:15378"/>
        <dbReference type="ChEBI" id="CHEBI:29985"/>
        <dbReference type="ChEBI" id="CHEBI:30616"/>
        <dbReference type="ChEBI" id="CHEBI:43474"/>
        <dbReference type="ChEBI" id="CHEBI:58359"/>
        <dbReference type="ChEBI" id="CHEBI:78515"/>
        <dbReference type="ChEBI" id="CHEBI:78516"/>
        <dbReference type="ChEBI" id="CHEBI:456216"/>
    </reaction>
</comment>
<reference evidence="13" key="2">
    <citation type="journal article" date="2016" name="Int. J. Syst. Evol. Microbiol.">
        <title>Complete genome sequence and cell structure of Limnochorda pilosa, a Gram-negative spore-former within the phylum Firmicutes.</title>
        <authorList>
            <person name="Watanabe M."/>
            <person name="Kojima H."/>
            <person name="Fukui M."/>
        </authorList>
    </citation>
    <scope>NUCLEOTIDE SEQUENCE [LARGE SCALE GENOMIC DNA]</scope>
    <source>
        <strain evidence="13">HC45</strain>
    </source>
</reference>
<reference evidence="13" key="1">
    <citation type="submission" date="2015-07" db="EMBL/GenBank/DDBJ databases">
        <title>Complete genome sequence and phylogenetic analysis of Limnochorda pilosa.</title>
        <authorList>
            <person name="Watanabe M."/>
            <person name="Kojima H."/>
            <person name="Fukui M."/>
        </authorList>
    </citation>
    <scope>NUCLEOTIDE SEQUENCE [LARGE SCALE GENOMIC DNA]</scope>
    <source>
        <strain evidence="13">HC45</strain>
    </source>
</reference>
<dbReference type="Pfam" id="PF02934">
    <property type="entry name" value="GatB_N"/>
    <property type="match status" value="1"/>
</dbReference>
<dbReference type="Proteomes" id="UP000065807">
    <property type="component" value="Chromosome"/>
</dbReference>
<dbReference type="GO" id="GO:0016740">
    <property type="term" value="F:transferase activity"/>
    <property type="evidence" value="ECO:0007669"/>
    <property type="project" value="UniProtKB-KW"/>
</dbReference>
<dbReference type="SUPFAM" id="SSF89095">
    <property type="entry name" value="GatB/YqeY motif"/>
    <property type="match status" value="1"/>
</dbReference>
<evidence type="ECO:0000313" key="12">
    <source>
        <dbReference type="EMBL" id="BAS28638.1"/>
    </source>
</evidence>
<evidence type="ECO:0000256" key="10">
    <source>
        <dbReference type="HAMAP-Rule" id="MF_00121"/>
    </source>
</evidence>
<dbReference type="EC" id="6.3.5.-" evidence="10"/>
<keyword evidence="4 10" id="KW-0547">Nucleotide-binding</keyword>
<dbReference type="Pfam" id="PF02637">
    <property type="entry name" value="GatB_Yqey"/>
    <property type="match status" value="1"/>
</dbReference>
<dbReference type="HAMAP" id="MF_00121">
    <property type="entry name" value="GatB"/>
    <property type="match status" value="1"/>
</dbReference>
<evidence type="ECO:0000256" key="1">
    <source>
        <dbReference type="ARBA" id="ARBA00005306"/>
    </source>
</evidence>
<dbReference type="PATRIC" id="fig|1555112.3.peg.2853"/>
<evidence type="ECO:0000256" key="8">
    <source>
        <dbReference type="ARBA" id="ARBA00047380"/>
    </source>
</evidence>
<keyword evidence="3 10" id="KW-0436">Ligase</keyword>